<keyword evidence="10" id="KW-1185">Reference proteome</keyword>
<evidence type="ECO:0000259" key="8">
    <source>
        <dbReference type="PROSITE" id="PS50111"/>
    </source>
</evidence>
<evidence type="ECO:0000256" key="3">
    <source>
        <dbReference type="ARBA" id="ARBA00029447"/>
    </source>
</evidence>
<dbReference type="InterPro" id="IPR024478">
    <property type="entry name" value="HlyB_4HB_MCP"/>
</dbReference>
<dbReference type="CDD" id="cd17527">
    <property type="entry name" value="HAMP_II"/>
    <property type="match status" value="2"/>
</dbReference>
<keyword evidence="7" id="KW-0472">Membrane</keyword>
<evidence type="ECO:0000256" key="4">
    <source>
        <dbReference type="PROSITE-ProRule" id="PRU00284"/>
    </source>
</evidence>
<dbReference type="FunFam" id="1.10.287.950:FF:000001">
    <property type="entry name" value="Methyl-accepting chemotaxis sensory transducer"/>
    <property type="match status" value="1"/>
</dbReference>
<feature type="coiled-coil region" evidence="5">
    <location>
        <begin position="610"/>
        <end position="644"/>
    </location>
</feature>
<dbReference type="PANTHER" id="PTHR43531">
    <property type="entry name" value="PROTEIN ICFG"/>
    <property type="match status" value="1"/>
</dbReference>
<dbReference type="InterPro" id="IPR051310">
    <property type="entry name" value="MCP_chemotaxis"/>
</dbReference>
<dbReference type="InterPro" id="IPR041395">
    <property type="entry name" value="McpB_HAMP_3rd"/>
</dbReference>
<dbReference type="CDD" id="cd11386">
    <property type="entry name" value="MCP_signal"/>
    <property type="match status" value="1"/>
</dbReference>
<dbReference type="InterPro" id="IPR003660">
    <property type="entry name" value="HAMP_dom"/>
</dbReference>
<reference evidence="9" key="1">
    <citation type="journal article" date="2021" name="Arch. Microbiol.">
        <title>Methyloradius palustris gen. nov., sp. nov., a methanol-oxidizing bacterium isolated from snow.</title>
        <authorList>
            <person name="Miyadera T."/>
            <person name="Kojima H."/>
            <person name="Fukui M."/>
        </authorList>
    </citation>
    <scope>NUCLEOTIDE SEQUENCE</scope>
    <source>
        <strain evidence="9">Zm11</strain>
    </source>
</reference>
<keyword evidence="4" id="KW-0807">Transducer</keyword>
<dbReference type="RefSeq" id="WP_221763521.1">
    <property type="nucleotide sequence ID" value="NZ_AP024110.1"/>
</dbReference>
<accession>A0A8D5G957</accession>
<keyword evidence="7" id="KW-1133">Transmembrane helix</keyword>
<comment type="similarity">
    <text evidence="3">Belongs to the methyl-accepting chemotaxis (MCP) protein family.</text>
</comment>
<dbReference type="GO" id="GO:0007165">
    <property type="term" value="P:signal transduction"/>
    <property type="evidence" value="ECO:0007669"/>
    <property type="project" value="UniProtKB-KW"/>
</dbReference>
<dbReference type="Pfam" id="PF00015">
    <property type="entry name" value="MCPsignal"/>
    <property type="match status" value="1"/>
</dbReference>
<dbReference type="Pfam" id="PF18947">
    <property type="entry name" value="HAMP_2"/>
    <property type="match status" value="2"/>
</dbReference>
<feature type="domain" description="Methyl-accepting transducer" evidence="8">
    <location>
        <begin position="591"/>
        <end position="820"/>
    </location>
</feature>
<keyword evidence="2" id="KW-0488">Methylation</keyword>
<evidence type="ECO:0000313" key="10">
    <source>
        <dbReference type="Proteomes" id="UP000826722"/>
    </source>
</evidence>
<feature type="transmembrane region" description="Helical" evidence="7">
    <location>
        <begin position="190"/>
        <end position="213"/>
    </location>
</feature>
<sequence>MKLTVAGRIKLLILIAALGLIALTVLSYHEIKTVYSKSEDLANNFIPSVTKLDVVNGNFLRIRINLIKHVASNELDKKQFNEVRITKLKADLYQALDTYGGGLIADEEDKRLFDADSAALKDYFATVDKVLSLSKQSLSNPEGIDAAKQALDVSEKQALEINKTIEAHIKYNNDNSSEAIKAAAVAKNSALNLSIVIVIAALIILAVAGFIVLKSILRELGDEPTKLASLARSFAAGDLSAEIKVPDTDKTSVAYSIRRLQKTLKGLIDSLQYVSAAHDKGDIDETLKAEYFEGVFREVAQAINTMVAGHVSMNRKAMDVVASFGEGNFDAPLEKFAGKKAFINDTIEKVRTNIKSFIADMQQMSSNHAVGEIDVMIDVSKYHGDYATMATGVNSMVSDYIDVQTKSMAVVTAFGQGNFDAPLDRLPGKKAAINDTIEQVRANLKSLIADVSLLAEAAVAGQLQTRADAGKHHGDFRKIVDGVNHTLDAVIGPLTVAASYVDQISKGVIPNKITEHYNGDFNSLKDNLNTCIQAINALVDDTKMLVAAAGEGRIQTRADVTKHLGDFRKIVEGVNETLEMIVSPIVTVKGAAEAISTATKEIAQGNSDLSRRTEDQASSLEKTAASMEELASTVKQNADNAKQANQLASAASNVAVKGGQVVAEVVTTMSSINQSARKIEDIISVIDGIAFQTNILALNAAVEAARAGEQGRGFAVVAAEVRNLAQRSAGAAKEIKELINDSVSKTTEGTALVENAGKTMEEVVNSVKRVSDIIGEIAAASQEQSAGIAQVNDAVIKMDDMTQQNTALVEQAAAAAESLMEQANDMMQAVSVFVIEGSVRPNSNKHSSAIPSSYRPQAMSAAPAIAAPGMNSSARAIPPSAAKVIPTTGTNNDDWEEF</sequence>
<evidence type="ECO:0000256" key="2">
    <source>
        <dbReference type="ARBA" id="ARBA00022481"/>
    </source>
</evidence>
<dbReference type="GO" id="GO:0004888">
    <property type="term" value="F:transmembrane signaling receptor activity"/>
    <property type="evidence" value="ECO:0007669"/>
    <property type="project" value="InterPro"/>
</dbReference>
<evidence type="ECO:0000256" key="7">
    <source>
        <dbReference type="SAM" id="Phobius"/>
    </source>
</evidence>
<dbReference type="PRINTS" id="PR00260">
    <property type="entry name" value="CHEMTRNSDUCR"/>
</dbReference>
<dbReference type="Pfam" id="PF18575">
    <property type="entry name" value="HAMP_N3"/>
    <property type="match status" value="2"/>
</dbReference>
<dbReference type="SMART" id="SM00283">
    <property type="entry name" value="MA"/>
    <property type="match status" value="1"/>
</dbReference>
<evidence type="ECO:0000256" key="1">
    <source>
        <dbReference type="ARBA" id="ARBA00004370"/>
    </source>
</evidence>
<comment type="subcellular location">
    <subcellularLocation>
        <location evidence="1">Membrane</location>
    </subcellularLocation>
</comment>
<dbReference type="GO" id="GO:0016020">
    <property type="term" value="C:membrane"/>
    <property type="evidence" value="ECO:0007669"/>
    <property type="project" value="UniProtKB-SubCell"/>
</dbReference>
<dbReference type="PROSITE" id="PS50111">
    <property type="entry name" value="CHEMOTAXIS_TRANSDUC_2"/>
    <property type="match status" value="1"/>
</dbReference>
<name>A0A8D5G957_9PROT</name>
<dbReference type="SMART" id="SM00304">
    <property type="entry name" value="HAMP"/>
    <property type="match status" value="3"/>
</dbReference>
<dbReference type="Proteomes" id="UP000826722">
    <property type="component" value="Chromosome"/>
</dbReference>
<evidence type="ECO:0000256" key="5">
    <source>
        <dbReference type="SAM" id="Coils"/>
    </source>
</evidence>
<dbReference type="AlphaFoldDB" id="A0A8D5G957"/>
<keyword evidence="7" id="KW-0812">Transmembrane</keyword>
<dbReference type="InterPro" id="IPR004090">
    <property type="entry name" value="Chemotax_Me-accpt_rcpt"/>
</dbReference>
<dbReference type="Pfam" id="PF12729">
    <property type="entry name" value="4HB_MCP_1"/>
    <property type="match status" value="1"/>
</dbReference>
<evidence type="ECO:0000313" key="9">
    <source>
        <dbReference type="EMBL" id="BCM25432.1"/>
    </source>
</evidence>
<gene>
    <name evidence="9" type="ORF">ZMTM_16910</name>
</gene>
<dbReference type="InterPro" id="IPR004089">
    <property type="entry name" value="MCPsignal_dom"/>
</dbReference>
<dbReference type="PANTHER" id="PTHR43531:SF14">
    <property type="entry name" value="METHYL-ACCEPTING CHEMOTAXIS PROTEIN I-RELATED"/>
    <property type="match status" value="1"/>
</dbReference>
<dbReference type="GO" id="GO:0006935">
    <property type="term" value="P:chemotaxis"/>
    <property type="evidence" value="ECO:0007669"/>
    <property type="project" value="UniProtKB-KW"/>
</dbReference>
<evidence type="ECO:0000256" key="6">
    <source>
        <dbReference type="SAM" id="MobiDB-lite"/>
    </source>
</evidence>
<dbReference type="SUPFAM" id="SSF58104">
    <property type="entry name" value="Methyl-accepting chemotaxis protein (MCP) signaling domain"/>
    <property type="match status" value="1"/>
</dbReference>
<dbReference type="KEGG" id="mpau:ZMTM_16910"/>
<keyword evidence="5" id="KW-0175">Coiled coil</keyword>
<organism evidence="9 10">
    <name type="scientific">Methyloradius palustris</name>
    <dbReference type="NCBI Taxonomy" id="2778876"/>
    <lineage>
        <taxon>Bacteria</taxon>
        <taxon>Pseudomonadati</taxon>
        <taxon>Pseudomonadota</taxon>
        <taxon>Betaproteobacteria</taxon>
        <taxon>Nitrosomonadales</taxon>
        <taxon>Methylophilaceae</taxon>
        <taxon>Methyloradius</taxon>
    </lineage>
</organism>
<dbReference type="CDD" id="cd17529">
    <property type="entry name" value="HAMP_I"/>
    <property type="match status" value="1"/>
</dbReference>
<dbReference type="EMBL" id="AP024110">
    <property type="protein sequence ID" value="BCM25432.1"/>
    <property type="molecule type" value="Genomic_DNA"/>
</dbReference>
<protein>
    <recommendedName>
        <fullName evidence="8">Methyl-accepting transducer domain-containing protein</fullName>
    </recommendedName>
</protein>
<dbReference type="Gene3D" id="1.10.287.950">
    <property type="entry name" value="Methyl-accepting chemotaxis protein"/>
    <property type="match status" value="1"/>
</dbReference>
<dbReference type="Gene3D" id="1.20.120.1530">
    <property type="match status" value="3"/>
</dbReference>
<proteinExistence type="inferred from homology"/>
<feature type="region of interest" description="Disordered" evidence="6">
    <location>
        <begin position="876"/>
        <end position="898"/>
    </location>
</feature>
<dbReference type="CDD" id="cd17528">
    <property type="entry name" value="HAMP_III"/>
    <property type="match status" value="2"/>
</dbReference>